<keyword evidence="1" id="KW-1133">Transmembrane helix</keyword>
<sequence>MKIENGQPVLLRLLKQLYRTNKLICCCGSVAAFALSMAVLILGFLPTNAGAQTAPPVPQGRFLKQTVLIGEPLDYELRYEHAPDLEVVFPDSLAQFAPFEYAGKTFFPTRTRQGVSLDRAIYHLRTFRLDSVQTLALPVAVLQGPDTLSILPPPSRVRLRRTVAPLSANTAELPALRQNLALVPVEPIFNYPYWIAGVLALLAVLGGSAALFRRRLTRRYRAYKLRKNHGYFLAQFARHVERFELSRSATNVERAVVLWKNYLARLENSDLNSFTTRELVAYFENDSDVRKALNATDKVVYGNLQTEDAAEVDRAFQRLRGFAERRYASLNAA</sequence>
<keyword evidence="1" id="KW-0812">Transmembrane</keyword>
<dbReference type="EMBL" id="JAGETZ010000001">
    <property type="protein sequence ID" value="MBO2008047.1"/>
    <property type="molecule type" value="Genomic_DNA"/>
</dbReference>
<reference evidence="2 3" key="1">
    <citation type="submission" date="2021-03" db="EMBL/GenBank/DDBJ databases">
        <authorList>
            <person name="Kim M.K."/>
        </authorList>
    </citation>
    <scope>NUCLEOTIDE SEQUENCE [LARGE SCALE GENOMIC DNA]</scope>
    <source>
        <strain evidence="2 3">BT442</strain>
    </source>
</reference>
<feature type="transmembrane region" description="Helical" evidence="1">
    <location>
        <begin position="21"/>
        <end position="45"/>
    </location>
</feature>
<evidence type="ECO:0000256" key="1">
    <source>
        <dbReference type="SAM" id="Phobius"/>
    </source>
</evidence>
<organism evidence="2 3">
    <name type="scientific">Hymenobacter negativus</name>
    <dbReference type="NCBI Taxonomy" id="2795026"/>
    <lineage>
        <taxon>Bacteria</taxon>
        <taxon>Pseudomonadati</taxon>
        <taxon>Bacteroidota</taxon>
        <taxon>Cytophagia</taxon>
        <taxon>Cytophagales</taxon>
        <taxon>Hymenobacteraceae</taxon>
        <taxon>Hymenobacter</taxon>
    </lineage>
</organism>
<comment type="caution">
    <text evidence="2">The sequence shown here is derived from an EMBL/GenBank/DDBJ whole genome shotgun (WGS) entry which is preliminary data.</text>
</comment>
<feature type="transmembrane region" description="Helical" evidence="1">
    <location>
        <begin position="191"/>
        <end position="212"/>
    </location>
</feature>
<dbReference type="Proteomes" id="UP000664369">
    <property type="component" value="Unassembled WGS sequence"/>
</dbReference>
<keyword evidence="1" id="KW-0472">Membrane</keyword>
<evidence type="ECO:0000313" key="2">
    <source>
        <dbReference type="EMBL" id="MBO2008047.1"/>
    </source>
</evidence>
<accession>A0ABS3QA77</accession>
<name>A0ABS3QA77_9BACT</name>
<proteinExistence type="predicted"/>
<protein>
    <recommendedName>
        <fullName evidence="4">DUF4381 domain-containing protein</fullName>
    </recommendedName>
</protein>
<evidence type="ECO:0008006" key="4">
    <source>
        <dbReference type="Google" id="ProtNLM"/>
    </source>
</evidence>
<gene>
    <name evidence="2" type="ORF">J4E00_03235</name>
</gene>
<evidence type="ECO:0000313" key="3">
    <source>
        <dbReference type="Proteomes" id="UP000664369"/>
    </source>
</evidence>
<keyword evidence="3" id="KW-1185">Reference proteome</keyword>